<dbReference type="InterPro" id="IPR015424">
    <property type="entry name" value="PyrdxlP-dep_Trfase"/>
</dbReference>
<dbReference type="PANTHER" id="PTHR11808:SF75">
    <property type="entry name" value="CYSTATHIONINE GAMMA-SYNTHASE"/>
    <property type="match status" value="1"/>
</dbReference>
<dbReference type="InterPro" id="IPR015421">
    <property type="entry name" value="PyrdxlP-dep_Trfase_major"/>
</dbReference>
<dbReference type="OrthoDB" id="9803729at2"/>
<dbReference type="Proteomes" id="UP000002709">
    <property type="component" value="Chromosome"/>
</dbReference>
<dbReference type="GO" id="GO:0019343">
    <property type="term" value="P:cysteine biosynthetic process via cystathionine"/>
    <property type="evidence" value="ECO:0007669"/>
    <property type="project" value="TreeGrafter"/>
</dbReference>
<dbReference type="InterPro" id="IPR000277">
    <property type="entry name" value="Cys/Met-Metab_PyrdxlP-dep_enz"/>
</dbReference>
<evidence type="ECO:0000313" key="7">
    <source>
        <dbReference type="Proteomes" id="UP000002709"/>
    </source>
</evidence>
<dbReference type="GO" id="GO:0030170">
    <property type="term" value="F:pyridoxal phosphate binding"/>
    <property type="evidence" value="ECO:0007669"/>
    <property type="project" value="InterPro"/>
</dbReference>
<dbReference type="EC" id="2.5.1.48" evidence="6"/>
<keyword evidence="3 4" id="KW-0663">Pyridoxal phosphate</keyword>
<dbReference type="HOGENOM" id="CLU_018986_2_0_10"/>
<dbReference type="PANTHER" id="PTHR11808">
    <property type="entry name" value="TRANS-SULFURATION ENZYME FAMILY MEMBER"/>
    <property type="match status" value="1"/>
</dbReference>
<dbReference type="InterPro" id="IPR015422">
    <property type="entry name" value="PyrdxlP-dep_Trfase_small"/>
</dbReference>
<dbReference type="PROSITE" id="PS00868">
    <property type="entry name" value="CYS_MET_METAB_PP"/>
    <property type="match status" value="1"/>
</dbReference>
<comment type="cofactor">
    <cofactor evidence="1 5">
        <name>pyridoxal 5'-phosphate</name>
        <dbReference type="ChEBI" id="CHEBI:597326"/>
    </cofactor>
</comment>
<dbReference type="eggNOG" id="COG0626">
    <property type="taxonomic scope" value="Bacteria"/>
</dbReference>
<dbReference type="CDD" id="cd00614">
    <property type="entry name" value="CGS_like"/>
    <property type="match status" value="1"/>
</dbReference>
<keyword evidence="6" id="KW-0808">Transferase</keyword>
<comment type="similarity">
    <text evidence="2 5">Belongs to the trans-sulfuration enzymes family.</text>
</comment>
<dbReference type="FunFam" id="3.90.1150.10:FF:000008">
    <property type="entry name" value="Cystathionine gamma-synthase"/>
    <property type="match status" value="1"/>
</dbReference>
<evidence type="ECO:0000256" key="2">
    <source>
        <dbReference type="ARBA" id="ARBA00009077"/>
    </source>
</evidence>
<dbReference type="RefSeq" id="WP_011358277.1">
    <property type="nucleotide sequence ID" value="NC_007512.1"/>
</dbReference>
<gene>
    <name evidence="6" type="ordered locus">Plut_1548</name>
</gene>
<organism evidence="6 7">
    <name type="scientific">Chlorobium luteolum (strain DSM 273 / BCRC 81028 / 2530)</name>
    <name type="common">Pelodictyon luteolum</name>
    <dbReference type="NCBI Taxonomy" id="319225"/>
    <lineage>
        <taxon>Bacteria</taxon>
        <taxon>Pseudomonadati</taxon>
        <taxon>Chlorobiota</taxon>
        <taxon>Chlorobiia</taxon>
        <taxon>Chlorobiales</taxon>
        <taxon>Chlorobiaceae</taxon>
        <taxon>Chlorobium/Pelodictyon group</taxon>
        <taxon>Pelodictyon</taxon>
    </lineage>
</organism>
<dbReference type="STRING" id="319225.Plut_1548"/>
<reference evidence="7" key="1">
    <citation type="submission" date="2005-08" db="EMBL/GenBank/DDBJ databases">
        <title>Complete sequence of Pelodictyon luteolum DSM 273.</title>
        <authorList>
            <consortium name="US DOE Joint Genome Institute"/>
            <person name="Copeland A."/>
            <person name="Lucas S."/>
            <person name="Lapidus A."/>
            <person name="Barry K."/>
            <person name="Detter J.C."/>
            <person name="Glavina T."/>
            <person name="Hammon N."/>
            <person name="Israni S."/>
            <person name="Pitluck S."/>
            <person name="Bryant D."/>
            <person name="Schmutz J."/>
            <person name="Larimer F."/>
            <person name="Land M."/>
            <person name="Kyrpides N."/>
            <person name="Ivanova N."/>
            <person name="Richardson P."/>
        </authorList>
    </citation>
    <scope>NUCLEOTIDE SEQUENCE [LARGE SCALE GENOMIC DNA]</scope>
    <source>
        <strain evidence="7">DSM 273 / BCRC 81028 / 2530</strain>
    </source>
</reference>
<dbReference type="GO" id="GO:0004123">
    <property type="term" value="F:cystathionine gamma-lyase activity"/>
    <property type="evidence" value="ECO:0007669"/>
    <property type="project" value="TreeGrafter"/>
</dbReference>
<feature type="modified residue" description="N6-(pyridoxal phosphate)lysine" evidence="4">
    <location>
        <position position="195"/>
    </location>
</feature>
<dbReference type="GO" id="GO:0005737">
    <property type="term" value="C:cytoplasm"/>
    <property type="evidence" value="ECO:0007669"/>
    <property type="project" value="TreeGrafter"/>
</dbReference>
<dbReference type="EMBL" id="CP000096">
    <property type="protein sequence ID" value="ABB24405.1"/>
    <property type="molecule type" value="Genomic_DNA"/>
</dbReference>
<evidence type="ECO:0000256" key="5">
    <source>
        <dbReference type="RuleBase" id="RU362118"/>
    </source>
</evidence>
<proteinExistence type="inferred from homology"/>
<dbReference type="AlphaFoldDB" id="Q3B2M6"/>
<name>Q3B2M6_CHLL3</name>
<dbReference type="Gene3D" id="3.90.1150.10">
    <property type="entry name" value="Aspartate Aminotransferase, domain 1"/>
    <property type="match status" value="1"/>
</dbReference>
<dbReference type="PIRSF" id="PIRSF001434">
    <property type="entry name" value="CGS"/>
    <property type="match status" value="1"/>
</dbReference>
<dbReference type="SUPFAM" id="SSF53383">
    <property type="entry name" value="PLP-dependent transferases"/>
    <property type="match status" value="1"/>
</dbReference>
<dbReference type="Gene3D" id="3.40.640.10">
    <property type="entry name" value="Type I PLP-dependent aspartate aminotransferase-like (Major domain)"/>
    <property type="match status" value="1"/>
</dbReference>
<evidence type="ECO:0000256" key="4">
    <source>
        <dbReference type="PIRSR" id="PIRSR001434-2"/>
    </source>
</evidence>
<dbReference type="KEGG" id="plt:Plut_1548"/>
<keyword evidence="7" id="KW-1185">Reference proteome</keyword>
<protein>
    <submittedName>
        <fullName evidence="6">Cystathionine gamma-synthase</fullName>
        <ecNumber evidence="6">2.5.1.48</ecNumber>
    </submittedName>
</protein>
<evidence type="ECO:0000256" key="1">
    <source>
        <dbReference type="ARBA" id="ARBA00001933"/>
    </source>
</evidence>
<accession>Q3B2M6</accession>
<dbReference type="GO" id="GO:0003962">
    <property type="term" value="F:cystathionine gamma-synthase activity"/>
    <property type="evidence" value="ECO:0007669"/>
    <property type="project" value="UniProtKB-EC"/>
</dbReference>
<dbReference type="GO" id="GO:0019346">
    <property type="term" value="P:transsulfuration"/>
    <property type="evidence" value="ECO:0007669"/>
    <property type="project" value="InterPro"/>
</dbReference>
<dbReference type="InterPro" id="IPR054542">
    <property type="entry name" value="Cys_met_metab_PP"/>
</dbReference>
<dbReference type="Pfam" id="PF01053">
    <property type="entry name" value="Cys_Met_Meta_PP"/>
    <property type="match status" value="1"/>
</dbReference>
<dbReference type="FunFam" id="3.40.640.10:FF:000009">
    <property type="entry name" value="Cystathionine gamma-synthase homolog"/>
    <property type="match status" value="1"/>
</dbReference>
<evidence type="ECO:0000256" key="3">
    <source>
        <dbReference type="ARBA" id="ARBA00022898"/>
    </source>
</evidence>
<evidence type="ECO:0000313" key="6">
    <source>
        <dbReference type="EMBL" id="ABB24405.1"/>
    </source>
</evidence>
<sequence length="383" mass="41679">MSFQTDTIHAGVAPDKAYGAIMTPIYQSSTFVFEDIGKHKGFDYTRSGNPTRKALEDSIAALEGCSCAVAVTTGMAAIATVMHLFNAGDEIICTNDCYGGTARLMKTIQEHFEIRVHFISLRDSAGIEAYINEKTRAIWIETPSNPLLNLVDIEAVTTLSRKHGLLSIVDNTFLSPYNQQPFRLGADIVVHSTTKYLNGHSDVVGGAVLSNSSQIDEKLKYLVNTLGTCAQPFDCWLVLRGIKTLVPRMKEHERNAMAVARFLDSHPKVARVFYPGLETHPQHELAKKQQRGFGGMVSFELDGGIGEVNRVLKGTKLFALAESLGGVESLIEHPATMSHASMGAEHRAEVGITDGVIRLSVGIEDPDDLICDLALALTPHSRG</sequence>